<dbReference type="FunFam" id="1.10.8.720:FF:000001">
    <property type="entry name" value="dynein heavy chain 7, axonemal"/>
    <property type="match status" value="1"/>
</dbReference>
<dbReference type="Gene3D" id="1.10.8.1220">
    <property type="match status" value="1"/>
</dbReference>
<dbReference type="Gene3D" id="3.10.490.20">
    <property type="match status" value="1"/>
</dbReference>
<dbReference type="GO" id="GO:0007018">
    <property type="term" value="P:microtubule-based movement"/>
    <property type="evidence" value="ECO:0007669"/>
    <property type="project" value="InterPro"/>
</dbReference>
<dbReference type="GO" id="GO:0045505">
    <property type="term" value="F:dynein intermediate chain binding"/>
    <property type="evidence" value="ECO:0007669"/>
    <property type="project" value="InterPro"/>
</dbReference>
<keyword evidence="12" id="KW-0966">Cell projection</keyword>
<accession>A0A2T7P6L0</accession>
<evidence type="ECO:0000259" key="14">
    <source>
        <dbReference type="Pfam" id="PF03028"/>
    </source>
</evidence>
<keyword evidence="10" id="KW-0505">Motor protein</keyword>
<evidence type="ECO:0000313" key="19">
    <source>
        <dbReference type="EMBL" id="PVD29060.1"/>
    </source>
</evidence>
<name>A0A2T7P6L0_POMCA</name>
<evidence type="ECO:0000313" key="20">
    <source>
        <dbReference type="Proteomes" id="UP000245119"/>
    </source>
</evidence>
<evidence type="ECO:0000259" key="18">
    <source>
        <dbReference type="Pfam" id="PF18199"/>
    </source>
</evidence>
<evidence type="ECO:0000256" key="11">
    <source>
        <dbReference type="ARBA" id="ARBA00023212"/>
    </source>
</evidence>
<feature type="coiled-coil region" evidence="13">
    <location>
        <begin position="32"/>
        <end position="94"/>
    </location>
</feature>
<dbReference type="InterPro" id="IPR041228">
    <property type="entry name" value="Dynein_C"/>
</dbReference>
<evidence type="ECO:0000256" key="6">
    <source>
        <dbReference type="ARBA" id="ARBA00022840"/>
    </source>
</evidence>
<dbReference type="STRING" id="400727.A0A2T7P6L0"/>
<dbReference type="EMBL" id="PZQS01000006">
    <property type="protein sequence ID" value="PVD29060.1"/>
    <property type="molecule type" value="Genomic_DNA"/>
</dbReference>
<dbReference type="Proteomes" id="UP000245119">
    <property type="component" value="Linkage Group LG6"/>
</dbReference>
<feature type="domain" description="Dynein heavy chain AAA lid" evidence="17">
    <location>
        <begin position="681"/>
        <end position="820"/>
    </location>
</feature>
<dbReference type="OrthoDB" id="447173at2759"/>
<feature type="domain" description="Dynein heavy chain region D6 P-loop" evidence="14">
    <location>
        <begin position="535"/>
        <end position="648"/>
    </location>
</feature>
<evidence type="ECO:0000259" key="17">
    <source>
        <dbReference type="Pfam" id="PF18198"/>
    </source>
</evidence>
<evidence type="ECO:0000256" key="4">
    <source>
        <dbReference type="ARBA" id="ARBA00022701"/>
    </source>
</evidence>
<dbReference type="GO" id="GO:0005930">
    <property type="term" value="C:axoneme"/>
    <property type="evidence" value="ECO:0007669"/>
    <property type="project" value="UniProtKB-SubCell"/>
</dbReference>
<proteinExistence type="inferred from homology"/>
<organism evidence="19 20">
    <name type="scientific">Pomacea canaliculata</name>
    <name type="common">Golden apple snail</name>
    <dbReference type="NCBI Taxonomy" id="400727"/>
    <lineage>
        <taxon>Eukaryota</taxon>
        <taxon>Metazoa</taxon>
        <taxon>Spiralia</taxon>
        <taxon>Lophotrochozoa</taxon>
        <taxon>Mollusca</taxon>
        <taxon>Gastropoda</taxon>
        <taxon>Caenogastropoda</taxon>
        <taxon>Architaenioglossa</taxon>
        <taxon>Ampullarioidea</taxon>
        <taxon>Ampullariidae</taxon>
        <taxon>Pomacea</taxon>
    </lineage>
</organism>
<evidence type="ECO:0000256" key="3">
    <source>
        <dbReference type="ARBA" id="ARBA00022490"/>
    </source>
</evidence>
<dbReference type="InterPro" id="IPR027417">
    <property type="entry name" value="P-loop_NTPase"/>
</dbReference>
<dbReference type="InterPro" id="IPR024743">
    <property type="entry name" value="Dynein_HC_stalk"/>
</dbReference>
<dbReference type="PANTHER" id="PTHR22878:SF73">
    <property type="entry name" value="DYNEIN AXONEMAL HEAVY CHAIN 1"/>
    <property type="match status" value="1"/>
</dbReference>
<reference evidence="19 20" key="1">
    <citation type="submission" date="2018-04" db="EMBL/GenBank/DDBJ databases">
        <title>The genome of golden apple snail Pomacea canaliculata provides insight into stress tolerance and invasive adaptation.</title>
        <authorList>
            <person name="Liu C."/>
            <person name="Liu B."/>
            <person name="Ren Y."/>
            <person name="Zhang Y."/>
            <person name="Wang H."/>
            <person name="Li S."/>
            <person name="Jiang F."/>
            <person name="Yin L."/>
            <person name="Zhang G."/>
            <person name="Qian W."/>
            <person name="Fan W."/>
        </authorList>
    </citation>
    <scope>NUCLEOTIDE SEQUENCE [LARGE SCALE GENOMIC DNA]</scope>
    <source>
        <strain evidence="19">SZHN2017</strain>
        <tissue evidence="19">Muscle</tissue>
    </source>
</reference>
<sequence length="1106" mass="125394">VSKACTSICQWVRAMHKYHFVARGVAPKRAALKQAQEDLAETQRILDAAKNRLQEVEEGIATLQAKYDDCMRKKEELQTKTQECEARLVRADKLIGGLADEKDSLSTLKPMDLVERDNGLDIIKLSDKDFLRSLENAVRFGKPCLLENIGTELDPALEPILLRQTYKQQGSLVIKLGDAVIPYHNDFKFYMTTKLPNPHYTPEVSTKVTLVNFTLSPSGLEDQLLGIVVAEERPDLEEAKNQLIVSNAKMKQELKEIEDRILFRLSSSEGSPVDDIDLIQTLEASKIKSLEIKAKVLVAEQTEKDIDVTRSQYIPVAVNTQILFFCVADMANIDPMYQYSLEWFIGIFLGSISNAERADNIPQRIVNINNYFTFSLYSNVCRSLFEKHKLLFAFLLCVRINMHKGIINMDEWRHLVAGGTHKPKELDNPAPEWISERSWNEILTLGALEKYAPFVDDFKNHLKGFKAIFDGADPHRRSARPMEHSSGPVPEDAGAERIASRQDHECQDYVSDNLGQRFIEPQTSDLTAVFKDSSPTTPLIFVLSTGTDPAADLYKFAEEMRFSKKLTAISLGQGQGPLAEQLMRSAMERGKWVFFQNCHLAPSWMPSLERLVEQIDPDKVHRDFRLWLTSMPSAKFPVFILQNGSKMTVEPPKGIKANLLRSYIGFNDDFLSSCAEKSAPFKHLLLSLCLFHGVLIERRKFGALGFNIPYEFTDGDLRICISQLKMFLLEYEDIPYKVLKYTAGHINYGGRVTDDWDRRCLMNILSDYYKPEVLSEEYNYSPSGIYHQIPPSQDHNGYVAYVRSLPINDTPEIFGLHDNANITFAQNETLEMLGGLLQLQPKTASGSGKSREEVMEETAHSILGQVPKPVSVSHVMEKYPVLYEQSMNTVLVQEVIRYNRLLGVIHQSMQDLLKALKGLAYPSLKPLASWVIDLIQRVAFIQEWIDTGIPSVFWISGFFFPQAFLTGTLQNYARKKVISIDTISFDFKVVQEAYQELKVAPEDGCYIRGLFAEGARWDFANNMLTESRPKELFTDMPVLWLIPAANRKVPVSGIYECPVYKTLTRAGTLSTTGHSTNFVFAVEIPSDKPQQHWIQRGVAMLCALNY</sequence>
<dbReference type="Pfam" id="PF18199">
    <property type="entry name" value="Dynein_C"/>
    <property type="match status" value="2"/>
</dbReference>
<evidence type="ECO:0000259" key="16">
    <source>
        <dbReference type="Pfam" id="PF12781"/>
    </source>
</evidence>
<dbReference type="GO" id="GO:0051959">
    <property type="term" value="F:dynein light intermediate chain binding"/>
    <property type="evidence" value="ECO:0007669"/>
    <property type="project" value="InterPro"/>
</dbReference>
<evidence type="ECO:0000256" key="5">
    <source>
        <dbReference type="ARBA" id="ARBA00022741"/>
    </source>
</evidence>
<dbReference type="Gene3D" id="1.10.8.720">
    <property type="entry name" value="Region D6 of dynein motor"/>
    <property type="match status" value="1"/>
</dbReference>
<dbReference type="Pfam" id="PF03028">
    <property type="entry name" value="Dynein_heavy"/>
    <property type="match status" value="1"/>
</dbReference>
<feature type="domain" description="Dynein heavy chain coiled coil stalk" evidence="15">
    <location>
        <begin position="2"/>
        <end position="102"/>
    </location>
</feature>
<dbReference type="FunFam" id="1.10.8.1220:FF:000001">
    <property type="entry name" value="Dynein axonemal heavy chain 5"/>
    <property type="match status" value="1"/>
</dbReference>
<dbReference type="FunFam" id="3.10.490.20:FF:000001">
    <property type="entry name" value="dynein heavy chain 7, axonemal"/>
    <property type="match status" value="1"/>
</dbReference>
<evidence type="ECO:0000256" key="13">
    <source>
        <dbReference type="SAM" id="Coils"/>
    </source>
</evidence>
<dbReference type="InterPro" id="IPR004273">
    <property type="entry name" value="Dynein_heavy_D6_P-loop"/>
</dbReference>
<keyword evidence="20" id="KW-1185">Reference proteome</keyword>
<evidence type="ECO:0000256" key="7">
    <source>
        <dbReference type="ARBA" id="ARBA00023017"/>
    </source>
</evidence>
<evidence type="ECO:0000256" key="2">
    <source>
        <dbReference type="ARBA" id="ARBA00008887"/>
    </source>
</evidence>
<evidence type="ECO:0000256" key="1">
    <source>
        <dbReference type="ARBA" id="ARBA00004430"/>
    </source>
</evidence>
<dbReference type="Pfam" id="PF12777">
    <property type="entry name" value="MT"/>
    <property type="match status" value="1"/>
</dbReference>
<dbReference type="FunFam" id="1.20.1270.280:FF:000001">
    <property type="entry name" value="dynein heavy chain 7, axonemal"/>
    <property type="match status" value="1"/>
</dbReference>
<evidence type="ECO:0008006" key="21">
    <source>
        <dbReference type="Google" id="ProtNLM"/>
    </source>
</evidence>
<dbReference type="Gene3D" id="1.20.1270.280">
    <property type="match status" value="2"/>
</dbReference>
<keyword evidence="5" id="KW-0547">Nucleotide-binding</keyword>
<comment type="similarity">
    <text evidence="2">Belongs to the dynein heavy chain family.</text>
</comment>
<keyword evidence="6" id="KW-0067">ATP-binding</keyword>
<dbReference type="AlphaFoldDB" id="A0A2T7P6L0"/>
<dbReference type="Pfam" id="PF12781">
    <property type="entry name" value="AAA_9"/>
    <property type="match status" value="1"/>
</dbReference>
<evidence type="ECO:0000256" key="12">
    <source>
        <dbReference type="ARBA" id="ARBA00023273"/>
    </source>
</evidence>
<dbReference type="Gene3D" id="1.20.920.20">
    <property type="match status" value="1"/>
</dbReference>
<dbReference type="InterPro" id="IPR026983">
    <property type="entry name" value="DHC"/>
</dbReference>
<dbReference type="InterPro" id="IPR035706">
    <property type="entry name" value="AAA_9"/>
</dbReference>
<dbReference type="GO" id="GO:0005524">
    <property type="term" value="F:ATP binding"/>
    <property type="evidence" value="ECO:0007669"/>
    <property type="project" value="UniProtKB-KW"/>
</dbReference>
<evidence type="ECO:0000256" key="8">
    <source>
        <dbReference type="ARBA" id="ARBA00023054"/>
    </source>
</evidence>
<keyword evidence="7" id="KW-0243">Dynein</keyword>
<keyword evidence="9" id="KW-0969">Cilium</keyword>
<evidence type="ECO:0000256" key="9">
    <source>
        <dbReference type="ARBA" id="ARBA00023069"/>
    </source>
</evidence>
<evidence type="ECO:0000259" key="15">
    <source>
        <dbReference type="Pfam" id="PF12777"/>
    </source>
</evidence>
<dbReference type="Pfam" id="PF18198">
    <property type="entry name" value="AAA_lid_11"/>
    <property type="match status" value="1"/>
</dbReference>
<dbReference type="GO" id="GO:0005874">
    <property type="term" value="C:microtubule"/>
    <property type="evidence" value="ECO:0007669"/>
    <property type="project" value="UniProtKB-KW"/>
</dbReference>
<comment type="caution">
    <text evidence="19">The sequence shown here is derived from an EMBL/GenBank/DDBJ whole genome shotgun (WGS) entry which is preliminary data.</text>
</comment>
<dbReference type="FunFam" id="3.40.50.300:FF:000362">
    <property type="entry name" value="Dynein, axonemal, heavy chain 6"/>
    <property type="match status" value="1"/>
</dbReference>
<keyword evidence="11" id="KW-0206">Cytoskeleton</keyword>
<feature type="non-terminal residue" evidence="19">
    <location>
        <position position="1"/>
    </location>
</feature>
<dbReference type="Gene3D" id="3.40.50.300">
    <property type="entry name" value="P-loop containing nucleotide triphosphate hydrolases"/>
    <property type="match status" value="2"/>
</dbReference>
<keyword evidence="3" id="KW-0963">Cytoplasm</keyword>
<protein>
    <recommendedName>
        <fullName evidence="21">Dynein heavy chain 1, axonemal</fullName>
    </recommendedName>
</protein>
<comment type="subcellular location">
    <subcellularLocation>
        <location evidence="1">Cytoplasm</location>
        <location evidence="1">Cytoskeleton</location>
        <location evidence="1">Cilium axoneme</location>
    </subcellularLocation>
</comment>
<gene>
    <name evidence="19" type="ORF">C0Q70_11657</name>
</gene>
<dbReference type="GO" id="GO:0030286">
    <property type="term" value="C:dynein complex"/>
    <property type="evidence" value="ECO:0007669"/>
    <property type="project" value="UniProtKB-KW"/>
</dbReference>
<feature type="domain" description="Dynein heavy chain C-terminal" evidence="18">
    <location>
        <begin position="826"/>
        <end position="919"/>
    </location>
</feature>
<evidence type="ECO:0000256" key="10">
    <source>
        <dbReference type="ARBA" id="ARBA00023175"/>
    </source>
</evidence>
<dbReference type="InterPro" id="IPR043160">
    <property type="entry name" value="Dynein_C_barrel"/>
</dbReference>
<feature type="domain" description="Dynein heavy chain ATP-binding dynein motor region" evidence="16">
    <location>
        <begin position="115"/>
        <end position="292"/>
    </location>
</feature>
<dbReference type="InterPro" id="IPR041658">
    <property type="entry name" value="AAA_lid_11"/>
</dbReference>
<keyword evidence="4" id="KW-0493">Microtubule</keyword>
<dbReference type="PANTHER" id="PTHR22878">
    <property type="entry name" value="DYNEIN HEAVY CHAIN 6, AXONEMAL-LIKE-RELATED"/>
    <property type="match status" value="1"/>
</dbReference>
<dbReference type="GO" id="GO:0008569">
    <property type="term" value="F:minus-end-directed microtubule motor activity"/>
    <property type="evidence" value="ECO:0007669"/>
    <property type="project" value="InterPro"/>
</dbReference>
<keyword evidence="8 13" id="KW-0175">Coiled coil</keyword>
<feature type="domain" description="Dynein heavy chain C-terminal" evidence="18">
    <location>
        <begin position="920"/>
        <end position="1102"/>
    </location>
</feature>
<dbReference type="Gene3D" id="6.10.140.1060">
    <property type="match status" value="1"/>
</dbReference>
<dbReference type="InterPro" id="IPR042219">
    <property type="entry name" value="AAA_lid_11_sf"/>
</dbReference>